<evidence type="ECO:0000256" key="1">
    <source>
        <dbReference type="ARBA" id="ARBA00004137"/>
    </source>
</evidence>
<dbReference type="InterPro" id="IPR004217">
    <property type="entry name" value="Tim10-like"/>
</dbReference>
<keyword evidence="9 12" id="KW-0496">Mitochondrion</keyword>
<evidence type="ECO:0000256" key="12">
    <source>
        <dbReference type="RuleBase" id="RU367043"/>
    </source>
</evidence>
<feature type="compositionally biased region" description="Gly residues" evidence="13">
    <location>
        <begin position="1"/>
        <end position="17"/>
    </location>
</feature>
<evidence type="ECO:0000256" key="5">
    <source>
        <dbReference type="ARBA" id="ARBA00022792"/>
    </source>
</evidence>
<evidence type="ECO:0000256" key="10">
    <source>
        <dbReference type="ARBA" id="ARBA00023157"/>
    </source>
</evidence>
<keyword evidence="8 12" id="KW-0811">Translocation</keyword>
<comment type="subcellular location">
    <subcellularLocation>
        <location evidence="1 12">Mitochondrion inner membrane</location>
        <topology evidence="1 12">Peripheral membrane protein</topology>
        <orientation evidence="1 12">Intermembrane side</orientation>
    </subcellularLocation>
</comment>
<dbReference type="OrthoDB" id="7813104at2759"/>
<evidence type="ECO:0000313" key="15">
    <source>
        <dbReference type="EMBL" id="ORX37699.1"/>
    </source>
</evidence>
<evidence type="ECO:0000256" key="13">
    <source>
        <dbReference type="SAM" id="MobiDB-lite"/>
    </source>
</evidence>
<name>A0A1Y1UI92_9TREE</name>
<organism evidence="15 16">
    <name type="scientific">Kockovaella imperatae</name>
    <dbReference type="NCBI Taxonomy" id="4999"/>
    <lineage>
        <taxon>Eukaryota</taxon>
        <taxon>Fungi</taxon>
        <taxon>Dikarya</taxon>
        <taxon>Basidiomycota</taxon>
        <taxon>Agaricomycotina</taxon>
        <taxon>Tremellomycetes</taxon>
        <taxon>Tremellales</taxon>
        <taxon>Cuniculitremaceae</taxon>
        <taxon>Kockovaella</taxon>
    </lineage>
</organism>
<comment type="subunit">
    <text evidence="12">Heterohexamer.</text>
</comment>
<dbReference type="Gene3D" id="1.10.287.810">
    <property type="entry name" value="Mitochondrial import inner membrane translocase subunit tim13 like domains"/>
    <property type="match status" value="1"/>
</dbReference>
<evidence type="ECO:0000256" key="4">
    <source>
        <dbReference type="ARBA" id="ARBA00022723"/>
    </source>
</evidence>
<evidence type="ECO:0000256" key="8">
    <source>
        <dbReference type="ARBA" id="ARBA00023010"/>
    </source>
</evidence>
<dbReference type="EMBL" id="NBSH01000005">
    <property type="protein sequence ID" value="ORX37699.1"/>
    <property type="molecule type" value="Genomic_DNA"/>
</dbReference>
<evidence type="ECO:0000256" key="2">
    <source>
        <dbReference type="ARBA" id="ARBA00006720"/>
    </source>
</evidence>
<keyword evidence="5 12" id="KW-0999">Mitochondrion inner membrane</keyword>
<dbReference type="FunFam" id="1.10.287.810:FF:000001">
    <property type="entry name" value="mitochondrial import inner membrane translocase subunit TIM13"/>
    <property type="match status" value="1"/>
</dbReference>
<dbReference type="GeneID" id="33557335"/>
<dbReference type="GO" id="GO:0046872">
    <property type="term" value="F:metal ion binding"/>
    <property type="evidence" value="ECO:0007669"/>
    <property type="project" value="UniProtKB-KW"/>
</dbReference>
<evidence type="ECO:0000256" key="3">
    <source>
        <dbReference type="ARBA" id="ARBA00022448"/>
    </source>
</evidence>
<proteinExistence type="inferred from homology"/>
<comment type="similarity">
    <text evidence="2 12">Belongs to the small Tim family.</text>
</comment>
<evidence type="ECO:0000259" key="14">
    <source>
        <dbReference type="Pfam" id="PF02953"/>
    </source>
</evidence>
<dbReference type="FunCoup" id="A0A1Y1UI92">
    <property type="interactions" value="260"/>
</dbReference>
<keyword evidence="11 12" id="KW-0143">Chaperone</keyword>
<dbReference type="Pfam" id="PF02953">
    <property type="entry name" value="zf-Tim10_DDP"/>
    <property type="match status" value="1"/>
</dbReference>
<dbReference type="InterPro" id="IPR035427">
    <property type="entry name" value="Tim10-like_dom_sf"/>
</dbReference>
<feature type="domain" description="Tim10-like" evidence="14">
    <location>
        <begin position="30"/>
        <end position="90"/>
    </location>
</feature>
<keyword evidence="10 12" id="KW-1015">Disulfide bond</keyword>
<keyword evidence="7 12" id="KW-0653">Protein transport</keyword>
<dbReference type="GO" id="GO:0045039">
    <property type="term" value="P:protein insertion into mitochondrial inner membrane"/>
    <property type="evidence" value="ECO:0007669"/>
    <property type="project" value="UniProtKB-ARBA"/>
</dbReference>
<keyword evidence="16" id="KW-1185">Reference proteome</keyword>
<accession>A0A1Y1UI92</accession>
<evidence type="ECO:0000313" key="16">
    <source>
        <dbReference type="Proteomes" id="UP000193218"/>
    </source>
</evidence>
<comment type="function">
    <text evidence="12">Mitochondrial intermembrane chaperone that participates in the import and insertion of some multi-pass transmembrane proteins into the mitochondrial inner membrane. Also required for the transfer of beta-barrel precursors from the TOM complex to the sorting and assembly machinery (SAM complex) of the outer membrane. Acts as a chaperone-like protein that protects the hydrophobic precursors from aggregation and guide them through the mitochondrial intermembrane space.</text>
</comment>
<dbReference type="Proteomes" id="UP000193218">
    <property type="component" value="Unassembled WGS sequence"/>
</dbReference>
<comment type="caution">
    <text evidence="15">The sequence shown here is derived from an EMBL/GenBank/DDBJ whole genome shotgun (WGS) entry which is preliminary data.</text>
</comment>
<dbReference type="RefSeq" id="XP_021871686.1">
    <property type="nucleotide sequence ID" value="XM_022015526.1"/>
</dbReference>
<dbReference type="AlphaFoldDB" id="A0A1Y1UI92"/>
<dbReference type="SUPFAM" id="SSF144122">
    <property type="entry name" value="Tim10-like"/>
    <property type="match status" value="1"/>
</dbReference>
<keyword evidence="5 12" id="KW-0472">Membrane</keyword>
<dbReference type="InParanoid" id="A0A1Y1UI92"/>
<dbReference type="GO" id="GO:0042719">
    <property type="term" value="C:mitochondrial intermembrane space chaperone complex"/>
    <property type="evidence" value="ECO:0007669"/>
    <property type="project" value="UniProtKB-ARBA"/>
</dbReference>
<evidence type="ECO:0000256" key="7">
    <source>
        <dbReference type="ARBA" id="ARBA00022927"/>
    </source>
</evidence>
<gene>
    <name evidence="15" type="ORF">BD324DRAFT_622928</name>
</gene>
<evidence type="ECO:0000256" key="6">
    <source>
        <dbReference type="ARBA" id="ARBA00022833"/>
    </source>
</evidence>
<evidence type="ECO:0000256" key="11">
    <source>
        <dbReference type="ARBA" id="ARBA00023186"/>
    </source>
</evidence>
<keyword evidence="6" id="KW-0862">Zinc</keyword>
<comment type="domain">
    <text evidence="12">The twin CX3C motif contains 4 conserved Cys residues that form 2 disulfide bonds in the mitochondrial intermembrane space.</text>
</comment>
<dbReference type="GO" id="GO:0015031">
    <property type="term" value="P:protein transport"/>
    <property type="evidence" value="ECO:0007669"/>
    <property type="project" value="UniProtKB-KW"/>
</dbReference>
<keyword evidence="3 12" id="KW-0813">Transport</keyword>
<dbReference type="GO" id="GO:0005743">
    <property type="term" value="C:mitochondrial inner membrane"/>
    <property type="evidence" value="ECO:0007669"/>
    <property type="project" value="UniProtKB-SubCell"/>
</dbReference>
<keyword evidence="4" id="KW-0479">Metal-binding</keyword>
<feature type="region of interest" description="Disordered" evidence="13">
    <location>
        <begin position="1"/>
        <end position="29"/>
    </location>
</feature>
<protein>
    <recommendedName>
        <fullName evidence="12">Mitochondrial import inner membrane translocase subunit</fullName>
    </recommendedName>
</protein>
<sequence length="111" mass="12008">MASFFGGGAAGGGGGSGVQDQQQRKDQLKQQIQVELATANAQMLINKMNEHCFEKCVTKPSTSLGSSEQACLSRCTALYAQAFDHISQKYYQRVMKEASSTPEASLEAQRL</sequence>
<reference evidence="15 16" key="1">
    <citation type="submission" date="2017-03" db="EMBL/GenBank/DDBJ databases">
        <title>Widespread Adenine N6-methylation of Active Genes in Fungi.</title>
        <authorList>
            <consortium name="DOE Joint Genome Institute"/>
            <person name="Mondo S.J."/>
            <person name="Dannebaum R.O."/>
            <person name="Kuo R.C."/>
            <person name="Louie K.B."/>
            <person name="Bewick A.J."/>
            <person name="Labutti K."/>
            <person name="Haridas S."/>
            <person name="Kuo A."/>
            <person name="Salamov A."/>
            <person name="Ahrendt S.R."/>
            <person name="Lau R."/>
            <person name="Bowen B.P."/>
            <person name="Lipzen A."/>
            <person name="Sullivan W."/>
            <person name="Andreopoulos W.B."/>
            <person name="Clum A."/>
            <person name="Lindquist E."/>
            <person name="Daum C."/>
            <person name="Northen T.R."/>
            <person name="Ramamoorthy G."/>
            <person name="Schmitz R.J."/>
            <person name="Gryganskyi A."/>
            <person name="Culley D."/>
            <person name="Magnuson J."/>
            <person name="James T.Y."/>
            <person name="O'Malley M.A."/>
            <person name="Stajich J.E."/>
            <person name="Spatafora J.W."/>
            <person name="Visel A."/>
            <person name="Grigoriev I.V."/>
        </authorList>
    </citation>
    <scope>NUCLEOTIDE SEQUENCE [LARGE SCALE GENOMIC DNA]</scope>
    <source>
        <strain evidence="15 16">NRRL Y-17943</strain>
    </source>
</reference>
<dbReference type="STRING" id="4999.A0A1Y1UI92"/>
<evidence type="ECO:0000256" key="9">
    <source>
        <dbReference type="ARBA" id="ARBA00023128"/>
    </source>
</evidence>